<keyword evidence="3" id="KW-1185">Reference proteome</keyword>
<name>A0A1L9RF18_ASPWE</name>
<dbReference type="EMBL" id="KV878214">
    <property type="protein sequence ID" value="OJJ33510.1"/>
    <property type="molecule type" value="Genomic_DNA"/>
</dbReference>
<dbReference type="VEuPathDB" id="FungiDB:ASPWEDRAFT_43558"/>
<evidence type="ECO:0000313" key="2">
    <source>
        <dbReference type="EMBL" id="OJJ33510.1"/>
    </source>
</evidence>
<evidence type="ECO:0000259" key="1">
    <source>
        <dbReference type="Pfam" id="PF17648"/>
    </source>
</evidence>
<dbReference type="OrthoDB" id="5358398at2759"/>
<gene>
    <name evidence="2" type="ORF">ASPWEDRAFT_43558</name>
</gene>
<dbReference type="AlphaFoldDB" id="A0A1L9RF18"/>
<dbReference type="InterPro" id="IPR048273">
    <property type="entry name" value="Luciferase"/>
</dbReference>
<evidence type="ECO:0000313" key="3">
    <source>
        <dbReference type="Proteomes" id="UP000184383"/>
    </source>
</evidence>
<dbReference type="InterPro" id="IPR040841">
    <property type="entry name" value="Luciferase_dom"/>
</dbReference>
<dbReference type="PANTHER" id="PTHR38695">
    <property type="entry name" value="AMINO ACID PERMEASE_ SLC12A DOMAIN-CONTAINING PROTEIN"/>
    <property type="match status" value="1"/>
</dbReference>
<protein>
    <recommendedName>
        <fullName evidence="1">Luciferase domain-containing protein</fullName>
    </recommendedName>
</protein>
<feature type="domain" description="Luciferase" evidence="1">
    <location>
        <begin position="189"/>
        <end position="255"/>
    </location>
</feature>
<reference evidence="3" key="1">
    <citation type="journal article" date="2017" name="Genome Biol.">
        <title>Comparative genomics reveals high biological diversity and specific adaptations in the industrially and medically important fungal genus Aspergillus.</title>
        <authorList>
            <person name="de Vries R.P."/>
            <person name="Riley R."/>
            <person name="Wiebenga A."/>
            <person name="Aguilar-Osorio G."/>
            <person name="Amillis S."/>
            <person name="Uchima C.A."/>
            <person name="Anderluh G."/>
            <person name="Asadollahi M."/>
            <person name="Askin M."/>
            <person name="Barry K."/>
            <person name="Battaglia E."/>
            <person name="Bayram O."/>
            <person name="Benocci T."/>
            <person name="Braus-Stromeyer S.A."/>
            <person name="Caldana C."/>
            <person name="Canovas D."/>
            <person name="Cerqueira G.C."/>
            <person name="Chen F."/>
            <person name="Chen W."/>
            <person name="Choi C."/>
            <person name="Clum A."/>
            <person name="Dos Santos R.A."/>
            <person name="Damasio A.R."/>
            <person name="Diallinas G."/>
            <person name="Emri T."/>
            <person name="Fekete E."/>
            <person name="Flipphi M."/>
            <person name="Freyberg S."/>
            <person name="Gallo A."/>
            <person name="Gournas C."/>
            <person name="Habgood R."/>
            <person name="Hainaut M."/>
            <person name="Harispe M.L."/>
            <person name="Henrissat B."/>
            <person name="Hilden K.S."/>
            <person name="Hope R."/>
            <person name="Hossain A."/>
            <person name="Karabika E."/>
            <person name="Karaffa L."/>
            <person name="Karanyi Z."/>
            <person name="Krasevec N."/>
            <person name="Kuo A."/>
            <person name="Kusch H."/>
            <person name="LaButti K."/>
            <person name="Lagendijk E.L."/>
            <person name="Lapidus A."/>
            <person name="Levasseur A."/>
            <person name="Lindquist E."/>
            <person name="Lipzen A."/>
            <person name="Logrieco A.F."/>
            <person name="MacCabe A."/>
            <person name="Maekelae M.R."/>
            <person name="Malavazi I."/>
            <person name="Melin P."/>
            <person name="Meyer V."/>
            <person name="Mielnichuk N."/>
            <person name="Miskei M."/>
            <person name="Molnar A.P."/>
            <person name="Mule G."/>
            <person name="Ngan C.Y."/>
            <person name="Orejas M."/>
            <person name="Orosz E."/>
            <person name="Ouedraogo J.P."/>
            <person name="Overkamp K.M."/>
            <person name="Park H.-S."/>
            <person name="Perrone G."/>
            <person name="Piumi F."/>
            <person name="Punt P.J."/>
            <person name="Ram A.F."/>
            <person name="Ramon A."/>
            <person name="Rauscher S."/>
            <person name="Record E."/>
            <person name="Riano-Pachon D.M."/>
            <person name="Robert V."/>
            <person name="Roehrig J."/>
            <person name="Ruller R."/>
            <person name="Salamov A."/>
            <person name="Salih N.S."/>
            <person name="Samson R.A."/>
            <person name="Sandor E."/>
            <person name="Sanguinetti M."/>
            <person name="Schuetze T."/>
            <person name="Sepcic K."/>
            <person name="Shelest E."/>
            <person name="Sherlock G."/>
            <person name="Sophianopoulou V."/>
            <person name="Squina F.M."/>
            <person name="Sun H."/>
            <person name="Susca A."/>
            <person name="Todd R.B."/>
            <person name="Tsang A."/>
            <person name="Unkles S.E."/>
            <person name="van de Wiele N."/>
            <person name="van Rossen-Uffink D."/>
            <person name="Oliveira J.V."/>
            <person name="Vesth T.C."/>
            <person name="Visser J."/>
            <person name="Yu J.-H."/>
            <person name="Zhou M."/>
            <person name="Andersen M.R."/>
            <person name="Archer D.B."/>
            <person name="Baker S.E."/>
            <person name="Benoit I."/>
            <person name="Brakhage A.A."/>
            <person name="Braus G.H."/>
            <person name="Fischer R."/>
            <person name="Frisvad J.C."/>
            <person name="Goldman G.H."/>
            <person name="Houbraken J."/>
            <person name="Oakley B."/>
            <person name="Pocsi I."/>
            <person name="Scazzocchio C."/>
            <person name="Seiboth B."/>
            <person name="vanKuyk P.A."/>
            <person name="Wortman J."/>
            <person name="Dyer P.S."/>
            <person name="Grigoriev I.V."/>
        </authorList>
    </citation>
    <scope>NUCLEOTIDE SEQUENCE [LARGE SCALE GENOMIC DNA]</scope>
    <source>
        <strain evidence="3">DTO 134E9</strain>
    </source>
</reference>
<dbReference type="Proteomes" id="UP000184383">
    <property type="component" value="Unassembled WGS sequence"/>
</dbReference>
<accession>A0A1L9RF18</accession>
<organism evidence="2 3">
    <name type="scientific">Aspergillus wentii DTO 134E9</name>
    <dbReference type="NCBI Taxonomy" id="1073089"/>
    <lineage>
        <taxon>Eukaryota</taxon>
        <taxon>Fungi</taxon>
        <taxon>Dikarya</taxon>
        <taxon>Ascomycota</taxon>
        <taxon>Pezizomycotina</taxon>
        <taxon>Eurotiomycetes</taxon>
        <taxon>Eurotiomycetidae</taxon>
        <taxon>Eurotiales</taxon>
        <taxon>Aspergillaceae</taxon>
        <taxon>Aspergillus</taxon>
        <taxon>Aspergillus subgen. Cremei</taxon>
    </lineage>
</organism>
<dbReference type="STRING" id="1073089.A0A1L9RF18"/>
<dbReference type="Pfam" id="PF17648">
    <property type="entry name" value="Luciferase"/>
    <property type="match status" value="1"/>
</dbReference>
<dbReference type="GeneID" id="63751899"/>
<dbReference type="PANTHER" id="PTHR38695:SF1">
    <property type="entry name" value="AMINO ACID PERMEASE_ SLC12A DOMAIN-CONTAINING PROTEIN"/>
    <property type="match status" value="1"/>
</dbReference>
<proteinExistence type="predicted"/>
<sequence length="265" mass="29192">MSSIIKTGMDRSSHAINRFFEKAYAIDIHNLKQNSPLLVSGALVLGGAVWAVNDYRDWVAFGTGGTPPTPRGYLKVTLLRVANFFRYILGDDLRDASSLPRGGPKYLQSLPMRKGGHPALKPRALPQRQEPEYIPSIVKEKLFNLINDHASKDPDTFNIALSRTEGGTADAIYLNPDLLASNSDAKGLGGEIAHVHPSECSLHLLLSAEDARTVLEANWGKRFPIYWITPPGWIMLYAPRNEEELELVSRVVDAAVQFAKGTSSQ</sequence>
<dbReference type="RefSeq" id="XP_040687187.1">
    <property type="nucleotide sequence ID" value="XM_040836051.1"/>
</dbReference>